<dbReference type="Pfam" id="PF00675">
    <property type="entry name" value="Peptidase_M16"/>
    <property type="match status" value="1"/>
</dbReference>
<dbReference type="InterPro" id="IPR011249">
    <property type="entry name" value="Metalloenz_LuxS/M16"/>
</dbReference>
<dbReference type="InterPro" id="IPR011765">
    <property type="entry name" value="Pept_M16_N"/>
</dbReference>
<sequence>MITEDCTGFSYTDVQHQKIIPNNHGLHNRSICDKKCSNADLNSPTTKENRGTVTQTLIPSTTIRNVHRTVLDNGIVLLVTENPAADIIATRLFLRTGSRWEPQEKSGLSHLLATVLTKGTNQLSSLEIAEQIESVGAKLNADTSTDYFLISLKTVASDFQDILSLTGQLLRFPSFPEDEIELERRITIQGIRSQREQPFSVAFEQLRHQMYQHHPYALSTLGTETSVAQLSRDDLQEFHQTYFRPDNLIISIAGRITPEAAMEQIQRVFGDWIAPQTPLPTLSLPTLTPHPQSAITPQETQQSVVMLGYLTSSVNHEDYSALKVLNTYLGNGLSSRLFVELREKRGLAYDVSAFFPTRLDQSQFVVYMGTAPENTDIAIEGLRTEVERLVNIPLTADDLQVAKNKLLGQYALGKQTNSQLAQIYGWYECLRLGIEFDTEFQANIAGVTSAETLRVANHYFIEPYVSVVGPEAFVGSQS</sequence>
<protein>
    <submittedName>
        <fullName evidence="3">Insulinase family protein</fullName>
    </submittedName>
</protein>
<dbReference type="SUPFAM" id="SSF63411">
    <property type="entry name" value="LuxS/MPP-like metallohydrolase"/>
    <property type="match status" value="2"/>
</dbReference>
<evidence type="ECO:0000313" key="3">
    <source>
        <dbReference type="EMBL" id="MBE9144147.1"/>
    </source>
</evidence>
<evidence type="ECO:0000259" key="2">
    <source>
        <dbReference type="Pfam" id="PF05193"/>
    </source>
</evidence>
<dbReference type="InterPro" id="IPR007863">
    <property type="entry name" value="Peptidase_M16_C"/>
</dbReference>
<dbReference type="Proteomes" id="UP000640725">
    <property type="component" value="Unassembled WGS sequence"/>
</dbReference>
<evidence type="ECO:0000313" key="4">
    <source>
        <dbReference type="Proteomes" id="UP000640725"/>
    </source>
</evidence>
<organism evidence="3 4">
    <name type="scientific">Planktothrix mougeotii LEGE 06226</name>
    <dbReference type="NCBI Taxonomy" id="1828728"/>
    <lineage>
        <taxon>Bacteria</taxon>
        <taxon>Bacillati</taxon>
        <taxon>Cyanobacteriota</taxon>
        <taxon>Cyanophyceae</taxon>
        <taxon>Oscillatoriophycideae</taxon>
        <taxon>Oscillatoriales</taxon>
        <taxon>Microcoleaceae</taxon>
        <taxon>Planktothrix</taxon>
    </lineage>
</organism>
<accession>A0ABR9UCJ1</accession>
<dbReference type="InterPro" id="IPR050361">
    <property type="entry name" value="MPP/UQCRC_Complex"/>
</dbReference>
<reference evidence="3 4" key="1">
    <citation type="submission" date="2020-10" db="EMBL/GenBank/DDBJ databases">
        <authorList>
            <person name="Castelo-Branco R."/>
            <person name="Eusebio N."/>
            <person name="Adriana R."/>
            <person name="Vieira A."/>
            <person name="Brugerolle De Fraissinette N."/>
            <person name="Rezende De Castro R."/>
            <person name="Schneider M.P."/>
            <person name="Vasconcelos V."/>
            <person name="Leao P.N."/>
        </authorList>
    </citation>
    <scope>NUCLEOTIDE SEQUENCE [LARGE SCALE GENOMIC DNA]</scope>
    <source>
        <strain evidence="3 4">LEGE 06226</strain>
    </source>
</reference>
<dbReference type="Gene3D" id="3.30.830.10">
    <property type="entry name" value="Metalloenzyme, LuxS/M16 peptidase-like"/>
    <property type="match status" value="2"/>
</dbReference>
<dbReference type="EMBL" id="JADEWU010000026">
    <property type="protein sequence ID" value="MBE9144147.1"/>
    <property type="molecule type" value="Genomic_DNA"/>
</dbReference>
<name>A0ABR9UCJ1_9CYAN</name>
<dbReference type="PANTHER" id="PTHR11851">
    <property type="entry name" value="METALLOPROTEASE"/>
    <property type="match status" value="1"/>
</dbReference>
<gene>
    <name evidence="3" type="ORF">IQ236_13085</name>
</gene>
<feature type="domain" description="Peptidase M16 N-terminal" evidence="1">
    <location>
        <begin position="79"/>
        <end position="223"/>
    </location>
</feature>
<comment type="caution">
    <text evidence="3">The sequence shown here is derived from an EMBL/GenBank/DDBJ whole genome shotgun (WGS) entry which is preliminary data.</text>
</comment>
<dbReference type="PANTHER" id="PTHR11851:SF224">
    <property type="entry name" value="PROCESSING PROTEASE"/>
    <property type="match status" value="1"/>
</dbReference>
<dbReference type="Pfam" id="PF05193">
    <property type="entry name" value="Peptidase_M16_C"/>
    <property type="match status" value="1"/>
</dbReference>
<keyword evidence="4" id="KW-1185">Reference proteome</keyword>
<proteinExistence type="predicted"/>
<evidence type="ECO:0000259" key="1">
    <source>
        <dbReference type="Pfam" id="PF00675"/>
    </source>
</evidence>
<feature type="domain" description="Peptidase M16 C-terminal" evidence="2">
    <location>
        <begin position="230"/>
        <end position="406"/>
    </location>
</feature>